<protein>
    <recommendedName>
        <fullName evidence="2">BTB domain-containing protein</fullName>
    </recommendedName>
</protein>
<dbReference type="Proteomes" id="UP000580250">
    <property type="component" value="Unassembled WGS sequence"/>
</dbReference>
<keyword evidence="1" id="KW-0472">Membrane</keyword>
<dbReference type="SMART" id="SM00225">
    <property type="entry name" value="BTB"/>
    <property type="match status" value="1"/>
</dbReference>
<keyword evidence="1" id="KW-0812">Transmembrane</keyword>
<feature type="transmembrane region" description="Helical" evidence="1">
    <location>
        <begin position="20"/>
        <end position="39"/>
    </location>
</feature>
<dbReference type="InterPro" id="IPR000210">
    <property type="entry name" value="BTB/POZ_dom"/>
</dbReference>
<sequence length="398" mass="47010">MNLNYYLNKSSNKKLNMFQMILLIFEVIALIFLVCSFFLDQTPKEIFSKIFSFVKSNSAKCFLDDYDSEALKNKFNYKINTITCKTEWKLSYFKDRSQSYIYSGQLHLTSNRFQCPELPNVAWELYLEIKRKDILTKPNLTIWLRQTGPNVIGALVNTQYKIYAVKDENERVYIAKSSNKPENQDILGYTQITNLNHLCHSDESLYLHCEVNFDTFTSEDSFDINYSNFFEDGTLTDFSIKVDKNVMKAHRFILAKNSKVFYAMFQEKNETEEINELTISNFTSKTVQTMLQFFYNGELDKSLTESQLYEIFVIAHEYQVAKLIYKCENVMSTFIDTKNILKYFKIINVYDAPILERGCKNYIRDNKELFLKTKEWEEVEKTFPKLAFRILKSAMHDL</sequence>
<dbReference type="EMBL" id="CAJEWN010000494">
    <property type="protein sequence ID" value="CAD2184225.1"/>
    <property type="molecule type" value="Genomic_DNA"/>
</dbReference>
<reference evidence="3 4" key="1">
    <citation type="submission" date="2020-08" db="EMBL/GenBank/DDBJ databases">
        <authorList>
            <person name="Koutsovoulos G."/>
            <person name="Danchin GJ E."/>
        </authorList>
    </citation>
    <scope>NUCLEOTIDE SEQUENCE [LARGE SCALE GENOMIC DNA]</scope>
</reference>
<dbReference type="Gene3D" id="3.30.710.10">
    <property type="entry name" value="Potassium Channel Kv1.1, Chain A"/>
    <property type="match status" value="1"/>
</dbReference>
<dbReference type="CDD" id="cd18186">
    <property type="entry name" value="BTB_POZ_ZBTB_KLHL-like"/>
    <property type="match status" value="1"/>
</dbReference>
<gene>
    <name evidence="3" type="ORF">MENT_LOCUS36571</name>
</gene>
<dbReference type="Pfam" id="PF00651">
    <property type="entry name" value="BTB"/>
    <property type="match status" value="1"/>
</dbReference>
<proteinExistence type="predicted"/>
<dbReference type="InterPro" id="IPR011333">
    <property type="entry name" value="SKP1/BTB/POZ_sf"/>
</dbReference>
<evidence type="ECO:0000313" key="4">
    <source>
        <dbReference type="Proteomes" id="UP000580250"/>
    </source>
</evidence>
<name>A0A6V7WAS1_MELEN</name>
<dbReference type="SUPFAM" id="SSF54695">
    <property type="entry name" value="POZ domain"/>
    <property type="match status" value="1"/>
</dbReference>
<dbReference type="AlphaFoldDB" id="A0A6V7WAS1"/>
<accession>A0A6V7WAS1</accession>
<dbReference type="PANTHER" id="PTHR24413">
    <property type="entry name" value="SPECKLE-TYPE POZ PROTEIN"/>
    <property type="match status" value="1"/>
</dbReference>
<dbReference type="PROSITE" id="PS50097">
    <property type="entry name" value="BTB"/>
    <property type="match status" value="1"/>
</dbReference>
<comment type="caution">
    <text evidence="3">The sequence shown here is derived from an EMBL/GenBank/DDBJ whole genome shotgun (WGS) entry which is preliminary data.</text>
</comment>
<organism evidence="3 4">
    <name type="scientific">Meloidogyne enterolobii</name>
    <name type="common">Root-knot nematode worm</name>
    <name type="synonym">Meloidogyne mayaguensis</name>
    <dbReference type="NCBI Taxonomy" id="390850"/>
    <lineage>
        <taxon>Eukaryota</taxon>
        <taxon>Metazoa</taxon>
        <taxon>Ecdysozoa</taxon>
        <taxon>Nematoda</taxon>
        <taxon>Chromadorea</taxon>
        <taxon>Rhabditida</taxon>
        <taxon>Tylenchina</taxon>
        <taxon>Tylenchomorpha</taxon>
        <taxon>Tylenchoidea</taxon>
        <taxon>Meloidogynidae</taxon>
        <taxon>Meloidogyninae</taxon>
        <taxon>Meloidogyne</taxon>
    </lineage>
</organism>
<keyword evidence="1" id="KW-1133">Transmembrane helix</keyword>
<evidence type="ECO:0000256" key="1">
    <source>
        <dbReference type="SAM" id="Phobius"/>
    </source>
</evidence>
<evidence type="ECO:0000259" key="2">
    <source>
        <dbReference type="PROSITE" id="PS50097"/>
    </source>
</evidence>
<feature type="domain" description="BTB" evidence="2">
    <location>
        <begin position="236"/>
        <end position="303"/>
    </location>
</feature>
<dbReference type="OrthoDB" id="646702at2759"/>
<evidence type="ECO:0000313" key="3">
    <source>
        <dbReference type="EMBL" id="CAD2184225.1"/>
    </source>
</evidence>